<dbReference type="PANTHER" id="PTHR11831">
    <property type="entry name" value="30S 40S RIBOSOMAL PROTEIN"/>
    <property type="match status" value="1"/>
</dbReference>
<proteinExistence type="inferred from homology"/>
<feature type="region of interest" description="Disordered" evidence="8">
    <location>
        <begin position="88"/>
        <end position="123"/>
    </location>
</feature>
<comment type="similarity">
    <text evidence="1">Belongs to the universal ribosomal protein uS4 family.</text>
</comment>
<dbReference type="PROSITE" id="PS50889">
    <property type="entry name" value="S4"/>
    <property type="match status" value="1"/>
</dbReference>
<evidence type="ECO:0000256" key="3">
    <source>
        <dbReference type="ARBA" id="ARBA00022884"/>
    </source>
</evidence>
<dbReference type="InterPro" id="IPR002942">
    <property type="entry name" value="S4_RNA-bd"/>
</dbReference>
<reference evidence="10" key="2">
    <citation type="submission" date="2023-06" db="EMBL/GenBank/DDBJ databases">
        <authorList>
            <consortium name="Lawrence Berkeley National Laboratory"/>
            <person name="Haridas S."/>
            <person name="Hensen N."/>
            <person name="Bonometti L."/>
            <person name="Westerberg I."/>
            <person name="Brannstrom I.O."/>
            <person name="Guillou S."/>
            <person name="Cros-Aarteil S."/>
            <person name="Calhoun S."/>
            <person name="Kuo A."/>
            <person name="Mondo S."/>
            <person name="Pangilinan J."/>
            <person name="Riley R."/>
            <person name="Labutti K."/>
            <person name="Andreopoulos B."/>
            <person name="Lipzen A."/>
            <person name="Chen C."/>
            <person name="Yanf M."/>
            <person name="Daum C."/>
            <person name="Ng V."/>
            <person name="Clum A."/>
            <person name="Steindorff A."/>
            <person name="Ohm R."/>
            <person name="Martin F."/>
            <person name="Silar P."/>
            <person name="Natvig D."/>
            <person name="Lalanne C."/>
            <person name="Gautier V."/>
            <person name="Ament-Velasquez S.L."/>
            <person name="Kruys A."/>
            <person name="Hutchinson M.I."/>
            <person name="Powell A.J."/>
            <person name="Barry K."/>
            <person name="Miller A.N."/>
            <person name="Grigoriev I.V."/>
            <person name="Debuchy R."/>
            <person name="Gladieux P."/>
            <person name="Thoren M.H."/>
            <person name="Johannesson H."/>
        </authorList>
    </citation>
    <scope>NUCLEOTIDE SEQUENCE</scope>
    <source>
        <strain evidence="10">SMH4131-1</strain>
    </source>
</reference>
<feature type="coiled-coil region" evidence="7">
    <location>
        <begin position="238"/>
        <end position="265"/>
    </location>
</feature>
<dbReference type="PROSITE" id="PS00632">
    <property type="entry name" value="RIBOSOMAL_S4"/>
    <property type="match status" value="1"/>
</dbReference>
<keyword evidence="7" id="KW-0175">Coiled coil</keyword>
<feature type="compositionally biased region" description="Low complexity" evidence="8">
    <location>
        <begin position="200"/>
        <end position="212"/>
    </location>
</feature>
<keyword evidence="5" id="KW-0687">Ribonucleoprotein</keyword>
<dbReference type="GO" id="GO:0005763">
    <property type="term" value="C:mitochondrial small ribosomal subunit"/>
    <property type="evidence" value="ECO:0007669"/>
    <property type="project" value="TreeGrafter"/>
</dbReference>
<reference evidence="10" key="1">
    <citation type="journal article" date="2023" name="Mol. Phylogenet. Evol.">
        <title>Genome-scale phylogeny and comparative genomics of the fungal order Sordariales.</title>
        <authorList>
            <person name="Hensen N."/>
            <person name="Bonometti L."/>
            <person name="Westerberg I."/>
            <person name="Brannstrom I.O."/>
            <person name="Guillou S."/>
            <person name="Cros-Aarteil S."/>
            <person name="Calhoun S."/>
            <person name="Haridas S."/>
            <person name="Kuo A."/>
            <person name="Mondo S."/>
            <person name="Pangilinan J."/>
            <person name="Riley R."/>
            <person name="LaButti K."/>
            <person name="Andreopoulos B."/>
            <person name="Lipzen A."/>
            <person name="Chen C."/>
            <person name="Yan M."/>
            <person name="Daum C."/>
            <person name="Ng V."/>
            <person name="Clum A."/>
            <person name="Steindorff A."/>
            <person name="Ohm R.A."/>
            <person name="Martin F."/>
            <person name="Silar P."/>
            <person name="Natvig D.O."/>
            <person name="Lalanne C."/>
            <person name="Gautier V."/>
            <person name="Ament-Velasquez S.L."/>
            <person name="Kruys A."/>
            <person name="Hutchinson M.I."/>
            <person name="Powell A.J."/>
            <person name="Barry K."/>
            <person name="Miller A.N."/>
            <person name="Grigoriev I.V."/>
            <person name="Debuchy R."/>
            <person name="Gladieux P."/>
            <person name="Hiltunen Thoren M."/>
            <person name="Johannesson H."/>
        </authorList>
    </citation>
    <scope>NUCLEOTIDE SEQUENCE</scope>
    <source>
        <strain evidence="10">SMH4131-1</strain>
    </source>
</reference>
<evidence type="ECO:0000256" key="4">
    <source>
        <dbReference type="ARBA" id="ARBA00022980"/>
    </source>
</evidence>
<name>A0AAE0M8Q5_9PEZI</name>
<evidence type="ECO:0000256" key="8">
    <source>
        <dbReference type="SAM" id="MobiDB-lite"/>
    </source>
</evidence>
<feature type="region of interest" description="Disordered" evidence="8">
    <location>
        <begin position="193"/>
        <end position="228"/>
    </location>
</feature>
<dbReference type="SUPFAM" id="SSF55174">
    <property type="entry name" value="Alpha-L RNA-binding motif"/>
    <property type="match status" value="1"/>
</dbReference>
<dbReference type="Pfam" id="PF01479">
    <property type="entry name" value="S4"/>
    <property type="match status" value="1"/>
</dbReference>
<keyword evidence="11" id="KW-1185">Reference proteome</keyword>
<dbReference type="GO" id="GO:0003735">
    <property type="term" value="F:structural constituent of ribosome"/>
    <property type="evidence" value="ECO:0007669"/>
    <property type="project" value="TreeGrafter"/>
</dbReference>
<evidence type="ECO:0000256" key="5">
    <source>
        <dbReference type="ARBA" id="ARBA00023274"/>
    </source>
</evidence>
<gene>
    <name evidence="10" type="ORF">B0T19DRAFT_426037</name>
</gene>
<evidence type="ECO:0000256" key="2">
    <source>
        <dbReference type="ARBA" id="ARBA00022730"/>
    </source>
</evidence>
<dbReference type="InterPro" id="IPR036986">
    <property type="entry name" value="S4_RNA-bd_sf"/>
</dbReference>
<comment type="caution">
    <text evidence="10">The sequence shown here is derived from an EMBL/GenBank/DDBJ whole genome shotgun (WGS) entry which is preliminary data.</text>
</comment>
<protein>
    <submittedName>
        <fullName evidence="10">30S ribosomal subunit</fullName>
    </submittedName>
</protein>
<dbReference type="InterPro" id="IPR018079">
    <property type="entry name" value="Ribosomal_uS4_CS"/>
</dbReference>
<organism evidence="10 11">
    <name type="scientific">Cercophora scortea</name>
    <dbReference type="NCBI Taxonomy" id="314031"/>
    <lineage>
        <taxon>Eukaryota</taxon>
        <taxon>Fungi</taxon>
        <taxon>Dikarya</taxon>
        <taxon>Ascomycota</taxon>
        <taxon>Pezizomycotina</taxon>
        <taxon>Sordariomycetes</taxon>
        <taxon>Sordariomycetidae</taxon>
        <taxon>Sordariales</taxon>
        <taxon>Lasiosphaeriaceae</taxon>
        <taxon>Cercophora</taxon>
    </lineage>
</organism>
<keyword evidence="2 6" id="KW-0699">rRNA-binding</keyword>
<evidence type="ECO:0000256" key="7">
    <source>
        <dbReference type="SAM" id="Coils"/>
    </source>
</evidence>
<dbReference type="CDD" id="cd00165">
    <property type="entry name" value="S4"/>
    <property type="match status" value="1"/>
</dbReference>
<evidence type="ECO:0000256" key="1">
    <source>
        <dbReference type="ARBA" id="ARBA00007465"/>
    </source>
</evidence>
<dbReference type="InterPro" id="IPR022801">
    <property type="entry name" value="Ribosomal_uS4"/>
</dbReference>
<accession>A0AAE0M8Q5</accession>
<evidence type="ECO:0000256" key="6">
    <source>
        <dbReference type="PROSITE-ProRule" id="PRU00182"/>
    </source>
</evidence>
<feature type="domain" description="RNA-binding S4" evidence="9">
    <location>
        <begin position="134"/>
        <end position="194"/>
    </location>
</feature>
<dbReference type="GO" id="GO:0042274">
    <property type="term" value="P:ribosomal small subunit biogenesis"/>
    <property type="evidence" value="ECO:0007669"/>
    <property type="project" value="TreeGrafter"/>
</dbReference>
<sequence length="424" mass="48316">MKFRRMARFHGLKRPRIRQTWNKYNLFNLAKSREPYFFSKTFFQQKWNAKAITRGYHGEHIKERAWERMFSRRLLSVVDMHPDYMARHDGSEQAAGRGSGLDQDPRGRKGLVVRNGSSTKPTPYMQMTFAPMERRLDVAIFRALFASSARQARQFVVHGAVKVNGMKMTHPSYLLNPGDMFQVDVESVLTATGRKKETSANKAKSSSSNSAEEAGEAEESTETEVPAVELDEEVVDAATLKEREVEALKKLMKRAKSVIESQSKEMSVKRKKALRALIKDVNSTMSRVSRTTSDTMIHKTGDVVDDLMNLLSRLEVGPEDAAKADKESREAEYATKEEQNLLRKAIEAELENPRDPSKPYATPWTPRPYMSAFAFIPRYLEVNQNICAAVYLRHPVARQGLGEVPTPFSIEQSQLAFNWYLRRG</sequence>
<dbReference type="PANTHER" id="PTHR11831:SF4">
    <property type="entry name" value="SMALL RIBOSOMAL SUBUNIT PROTEIN US4M"/>
    <property type="match status" value="1"/>
</dbReference>
<evidence type="ECO:0000313" key="11">
    <source>
        <dbReference type="Proteomes" id="UP001286456"/>
    </source>
</evidence>
<feature type="compositionally biased region" description="Acidic residues" evidence="8">
    <location>
        <begin position="213"/>
        <end position="222"/>
    </location>
</feature>
<dbReference type="EMBL" id="JAUEPO010000004">
    <property type="protein sequence ID" value="KAK3323447.1"/>
    <property type="molecule type" value="Genomic_DNA"/>
</dbReference>
<dbReference type="AlphaFoldDB" id="A0AAE0M8Q5"/>
<dbReference type="Proteomes" id="UP001286456">
    <property type="component" value="Unassembled WGS sequence"/>
</dbReference>
<dbReference type="SMART" id="SM00363">
    <property type="entry name" value="S4"/>
    <property type="match status" value="1"/>
</dbReference>
<keyword evidence="3 6" id="KW-0694">RNA-binding</keyword>
<dbReference type="Gene3D" id="3.10.290.10">
    <property type="entry name" value="RNA-binding S4 domain"/>
    <property type="match status" value="1"/>
</dbReference>
<evidence type="ECO:0000259" key="9">
    <source>
        <dbReference type="SMART" id="SM00363"/>
    </source>
</evidence>
<dbReference type="GO" id="GO:0019843">
    <property type="term" value="F:rRNA binding"/>
    <property type="evidence" value="ECO:0007669"/>
    <property type="project" value="UniProtKB-KW"/>
</dbReference>
<evidence type="ECO:0000313" key="10">
    <source>
        <dbReference type="EMBL" id="KAK3323447.1"/>
    </source>
</evidence>
<keyword evidence="4" id="KW-0689">Ribosomal protein</keyword>